<feature type="chain" id="PRO_5002054495" evidence="1">
    <location>
        <begin position="27"/>
        <end position="193"/>
    </location>
</feature>
<protein>
    <submittedName>
        <fullName evidence="2">Uncharacterized protein</fullName>
    </submittedName>
</protein>
<sequence length="193" mass="20701">MGNLLRAIIAATLTVAALGFSTMAAAVEIGAVMSAAPVAGTAPEQTGWFHETAMSERGEPEPPSKLAIIACRVEAQSRDANLSAPAVTEPDWLLPMECMRVVETVTDAAAMTNLWLRPMQPNLAEHGSCAEVAMNYAPEWEASHRNWLIVKIGCPTAIVDADGRTIGWHMPECQGTLPGTAYPLRCRFDPSEI</sequence>
<keyword evidence="1" id="KW-0732">Signal</keyword>
<evidence type="ECO:0000313" key="3">
    <source>
        <dbReference type="Proteomes" id="UP000031643"/>
    </source>
</evidence>
<keyword evidence="3" id="KW-1185">Reference proteome</keyword>
<dbReference type="KEGG" id="mcg:GL4_2275"/>
<dbReference type="HOGENOM" id="CLU_1407325_0_0_5"/>
<reference evidence="2 3" key="1">
    <citation type="submission" date="2014-09" db="EMBL/GenBank/DDBJ databases">
        <title>Genome sequencing of Methyloceanibacter caenitepidi Gela4.</title>
        <authorList>
            <person name="Takeuchi M."/>
            <person name="Susumu S."/>
            <person name="Kamagata Y."/>
            <person name="Oshima K."/>
            <person name="Hattori M."/>
            <person name="Iwasaki W."/>
        </authorList>
    </citation>
    <scope>NUCLEOTIDE SEQUENCE [LARGE SCALE GENOMIC DNA]</scope>
    <source>
        <strain evidence="2 3">Gela4</strain>
    </source>
</reference>
<gene>
    <name evidence="2" type="ORF">GL4_2275</name>
</gene>
<dbReference type="Proteomes" id="UP000031643">
    <property type="component" value="Chromosome"/>
</dbReference>
<name>A0A0A8K4H9_9HYPH</name>
<dbReference type="EMBL" id="AP014648">
    <property type="protein sequence ID" value="BAQ17716.1"/>
    <property type="molecule type" value="Genomic_DNA"/>
</dbReference>
<evidence type="ECO:0000313" key="2">
    <source>
        <dbReference type="EMBL" id="BAQ17716.1"/>
    </source>
</evidence>
<proteinExistence type="predicted"/>
<organism evidence="2 3">
    <name type="scientific">Methyloceanibacter caenitepidi</name>
    <dbReference type="NCBI Taxonomy" id="1384459"/>
    <lineage>
        <taxon>Bacteria</taxon>
        <taxon>Pseudomonadati</taxon>
        <taxon>Pseudomonadota</taxon>
        <taxon>Alphaproteobacteria</taxon>
        <taxon>Hyphomicrobiales</taxon>
        <taxon>Hyphomicrobiaceae</taxon>
        <taxon>Methyloceanibacter</taxon>
    </lineage>
</organism>
<feature type="signal peptide" evidence="1">
    <location>
        <begin position="1"/>
        <end position="26"/>
    </location>
</feature>
<evidence type="ECO:0000256" key="1">
    <source>
        <dbReference type="SAM" id="SignalP"/>
    </source>
</evidence>
<dbReference type="RefSeq" id="WP_208430883.1">
    <property type="nucleotide sequence ID" value="NZ_AP014648.1"/>
</dbReference>
<dbReference type="STRING" id="1384459.GL4_2275"/>
<dbReference type="AlphaFoldDB" id="A0A0A8K4H9"/>
<accession>A0A0A8K4H9</accession>